<keyword evidence="1" id="KW-0732">Signal</keyword>
<dbReference type="Gene3D" id="2.60.20.10">
    <property type="entry name" value="Crystallins"/>
    <property type="match status" value="1"/>
</dbReference>
<dbReference type="EMBL" id="PGGW01000011">
    <property type="protein sequence ID" value="PJE99539.1"/>
    <property type="molecule type" value="Genomic_DNA"/>
</dbReference>
<reference evidence="2 3" key="1">
    <citation type="submission" date="2017-11" db="EMBL/GenBank/DDBJ databases">
        <title>Streptomyces carmine sp. nov., a novel actinomycete isolated from Sophora alopecuroides in Xinjiang, China.</title>
        <authorList>
            <person name="Wang Y."/>
            <person name="Luo X."/>
            <person name="Wan C."/>
            <person name="Zhang L."/>
        </authorList>
    </citation>
    <scope>NUCLEOTIDE SEQUENCE [LARGE SCALE GENOMIC DNA]</scope>
    <source>
        <strain evidence="2 3">TRM SA0054</strain>
    </source>
</reference>
<evidence type="ECO:0000256" key="1">
    <source>
        <dbReference type="SAM" id="SignalP"/>
    </source>
</evidence>
<feature type="chain" id="PRO_5039223332" description="Peptidase inhibitor family I36 protein" evidence="1">
    <location>
        <begin position="28"/>
        <end position="201"/>
    </location>
</feature>
<dbReference type="RefSeq" id="WP_100200581.1">
    <property type="nucleotide sequence ID" value="NZ_PGGW01000011.1"/>
</dbReference>
<comment type="caution">
    <text evidence="2">The sequence shown here is derived from an EMBL/GenBank/DDBJ whole genome shotgun (WGS) entry which is preliminary data.</text>
</comment>
<organism evidence="2 3">
    <name type="scientific">Streptomyces carminius</name>
    <dbReference type="NCBI Taxonomy" id="2665496"/>
    <lineage>
        <taxon>Bacteria</taxon>
        <taxon>Bacillati</taxon>
        <taxon>Actinomycetota</taxon>
        <taxon>Actinomycetes</taxon>
        <taxon>Kitasatosporales</taxon>
        <taxon>Streptomycetaceae</taxon>
        <taxon>Streptomyces</taxon>
    </lineage>
</organism>
<accession>A0A2M8M5Q8</accession>
<evidence type="ECO:0000313" key="2">
    <source>
        <dbReference type="EMBL" id="PJE99539.1"/>
    </source>
</evidence>
<sequence>MRKRAARLLGAAIAVAGLLAAAPSTGAAEFSPAAGPAPAAPAAKSAPAGAVARYEGREINLAEGWQGAHTCVVHTRQDIRCHSDAADADAALGYRRAADPLVRRAASPRAAVAVPACAGGWLCLYEHANGQGRRLIFNDEYWHNLYDYGFQNQTSSWRNTQSRGDSGGLRMSDTQQQIWLGAPGYVSYIGIYNDKAYMVHG</sequence>
<gene>
    <name evidence="2" type="ORF">CUT44_03215</name>
</gene>
<feature type="signal peptide" evidence="1">
    <location>
        <begin position="1"/>
        <end position="27"/>
    </location>
</feature>
<evidence type="ECO:0008006" key="4">
    <source>
        <dbReference type="Google" id="ProtNLM"/>
    </source>
</evidence>
<evidence type="ECO:0000313" key="3">
    <source>
        <dbReference type="Proteomes" id="UP000230407"/>
    </source>
</evidence>
<proteinExistence type="predicted"/>
<dbReference type="AlphaFoldDB" id="A0A2M8M5Q8"/>
<protein>
    <recommendedName>
        <fullName evidence="4">Peptidase inhibitor family I36 protein</fullName>
    </recommendedName>
</protein>
<name>A0A2M8M5Q8_9ACTN</name>
<keyword evidence="3" id="KW-1185">Reference proteome</keyword>
<dbReference type="Pfam" id="PF03995">
    <property type="entry name" value="Inhibitor_I36"/>
    <property type="match status" value="1"/>
</dbReference>
<dbReference type="Proteomes" id="UP000230407">
    <property type="component" value="Unassembled WGS sequence"/>
</dbReference>